<evidence type="ECO:0000313" key="2">
    <source>
        <dbReference type="Proteomes" id="UP001165079"/>
    </source>
</evidence>
<gene>
    <name evidence="1" type="ORF">Afil01_40260</name>
</gene>
<accession>A0A9W6WA25</accession>
<reference evidence="1" key="1">
    <citation type="submission" date="2023-03" db="EMBL/GenBank/DDBJ databases">
        <title>Actinorhabdospora filicis NBRC 111898.</title>
        <authorList>
            <person name="Ichikawa N."/>
            <person name="Sato H."/>
            <person name="Tonouchi N."/>
        </authorList>
    </citation>
    <scope>NUCLEOTIDE SEQUENCE</scope>
    <source>
        <strain evidence="1">NBRC 111898</strain>
    </source>
</reference>
<dbReference type="EMBL" id="BSTX01000002">
    <property type="protein sequence ID" value="GLZ79219.1"/>
    <property type="molecule type" value="Genomic_DNA"/>
</dbReference>
<organism evidence="1 2">
    <name type="scientific">Actinorhabdospora filicis</name>
    <dbReference type="NCBI Taxonomy" id="1785913"/>
    <lineage>
        <taxon>Bacteria</taxon>
        <taxon>Bacillati</taxon>
        <taxon>Actinomycetota</taxon>
        <taxon>Actinomycetes</taxon>
        <taxon>Micromonosporales</taxon>
        <taxon>Micromonosporaceae</taxon>
        <taxon>Actinorhabdospora</taxon>
    </lineage>
</organism>
<name>A0A9W6WA25_9ACTN</name>
<sequence length="160" mass="17621">MRSFTALRLGPPILSAQRVFAVARVAESVGEATRTSARSAEHGPMSNEPHPVIVGRLLSGTGSRADMTAADANFHAWIRDQWDGRDALALAYCVDALAGAYGPEWDALPERHAQAHVWLFSFLCPRREVMDREAVDYREVVARKGGALPFGDRILHLKGW</sequence>
<dbReference type="AlphaFoldDB" id="A0A9W6WA25"/>
<keyword evidence="2" id="KW-1185">Reference proteome</keyword>
<evidence type="ECO:0000313" key="1">
    <source>
        <dbReference type="EMBL" id="GLZ79219.1"/>
    </source>
</evidence>
<proteinExistence type="predicted"/>
<protein>
    <submittedName>
        <fullName evidence="1">Uncharacterized protein</fullName>
    </submittedName>
</protein>
<dbReference type="Proteomes" id="UP001165079">
    <property type="component" value="Unassembled WGS sequence"/>
</dbReference>
<comment type="caution">
    <text evidence="1">The sequence shown here is derived from an EMBL/GenBank/DDBJ whole genome shotgun (WGS) entry which is preliminary data.</text>
</comment>